<dbReference type="EMBL" id="FOOG01000005">
    <property type="protein sequence ID" value="SFF68297.1"/>
    <property type="molecule type" value="Genomic_DNA"/>
</dbReference>
<dbReference type="InterPro" id="IPR051535">
    <property type="entry name" value="Siderophore_ABC-ATPase"/>
</dbReference>
<name>A0A1I2KSX9_9BACI</name>
<dbReference type="Pfam" id="PF00005">
    <property type="entry name" value="ABC_tran"/>
    <property type="match status" value="1"/>
</dbReference>
<evidence type="ECO:0000313" key="11">
    <source>
        <dbReference type="EMBL" id="SFF68297.1"/>
    </source>
</evidence>
<organism evidence="11 12">
    <name type="scientific">Halobacillus alkaliphilus</name>
    <dbReference type="NCBI Taxonomy" id="396056"/>
    <lineage>
        <taxon>Bacteria</taxon>
        <taxon>Bacillati</taxon>
        <taxon>Bacillota</taxon>
        <taxon>Bacilli</taxon>
        <taxon>Bacillales</taxon>
        <taxon>Bacillaceae</taxon>
        <taxon>Halobacillus</taxon>
    </lineage>
</organism>
<dbReference type="PROSITE" id="PS00211">
    <property type="entry name" value="ABC_TRANSPORTER_1"/>
    <property type="match status" value="1"/>
</dbReference>
<feature type="domain" description="ABC transporter" evidence="10">
    <location>
        <begin position="39"/>
        <end position="275"/>
    </location>
</feature>
<evidence type="ECO:0000256" key="2">
    <source>
        <dbReference type="ARBA" id="ARBA00022448"/>
    </source>
</evidence>
<evidence type="ECO:0000256" key="1">
    <source>
        <dbReference type="ARBA" id="ARBA00004202"/>
    </source>
</evidence>
<dbReference type="SMART" id="SM00382">
    <property type="entry name" value="AAA"/>
    <property type="match status" value="1"/>
</dbReference>
<dbReference type="Proteomes" id="UP000198897">
    <property type="component" value="Unassembled WGS sequence"/>
</dbReference>
<evidence type="ECO:0000256" key="4">
    <source>
        <dbReference type="ARBA" id="ARBA00022496"/>
    </source>
</evidence>
<accession>A0A1I2KSX9</accession>
<keyword evidence="4" id="KW-0410">Iron transport</keyword>
<dbReference type="AlphaFoldDB" id="A0A1I2KSX9"/>
<dbReference type="InterPro" id="IPR003439">
    <property type="entry name" value="ABC_transporter-like_ATP-bd"/>
</dbReference>
<dbReference type="InterPro" id="IPR017871">
    <property type="entry name" value="ABC_transporter-like_CS"/>
</dbReference>
<dbReference type="SUPFAM" id="SSF52540">
    <property type="entry name" value="P-loop containing nucleoside triphosphate hydrolases"/>
    <property type="match status" value="1"/>
</dbReference>
<evidence type="ECO:0000256" key="3">
    <source>
        <dbReference type="ARBA" id="ARBA00022475"/>
    </source>
</evidence>
<evidence type="ECO:0000313" key="12">
    <source>
        <dbReference type="Proteomes" id="UP000198897"/>
    </source>
</evidence>
<keyword evidence="5" id="KW-0547">Nucleotide-binding</keyword>
<proteinExistence type="predicted"/>
<dbReference type="GO" id="GO:0005524">
    <property type="term" value="F:ATP binding"/>
    <property type="evidence" value="ECO:0007669"/>
    <property type="project" value="UniProtKB-KW"/>
</dbReference>
<dbReference type="PANTHER" id="PTHR42771:SF2">
    <property type="entry name" value="IRON(3+)-HYDROXAMATE IMPORT ATP-BINDING PROTEIN FHUC"/>
    <property type="match status" value="1"/>
</dbReference>
<comment type="subcellular location">
    <subcellularLocation>
        <location evidence="1">Cell membrane</location>
        <topology evidence="1">Peripheral membrane protein</topology>
    </subcellularLocation>
</comment>
<dbReference type="GO" id="GO:0016887">
    <property type="term" value="F:ATP hydrolysis activity"/>
    <property type="evidence" value="ECO:0007669"/>
    <property type="project" value="InterPro"/>
</dbReference>
<evidence type="ECO:0000256" key="8">
    <source>
        <dbReference type="ARBA" id="ARBA00023065"/>
    </source>
</evidence>
<dbReference type="CDD" id="cd03214">
    <property type="entry name" value="ABC_Iron-Siderophores_B12_Hemin"/>
    <property type="match status" value="1"/>
</dbReference>
<evidence type="ECO:0000256" key="6">
    <source>
        <dbReference type="ARBA" id="ARBA00022840"/>
    </source>
</evidence>
<dbReference type="PROSITE" id="PS50893">
    <property type="entry name" value="ABC_TRANSPORTER_2"/>
    <property type="match status" value="1"/>
</dbReference>
<dbReference type="FunFam" id="3.40.50.300:FF:000134">
    <property type="entry name" value="Iron-enterobactin ABC transporter ATP-binding protein"/>
    <property type="match status" value="1"/>
</dbReference>
<dbReference type="GO" id="GO:0005886">
    <property type="term" value="C:plasma membrane"/>
    <property type="evidence" value="ECO:0007669"/>
    <property type="project" value="UniProtKB-SubCell"/>
</dbReference>
<keyword evidence="7" id="KW-0408">Iron</keyword>
<sequence length="314" mass="35384">MKEKLDTYIFKFYENIDYQQTDRDFVMVEKGEFEIMDTLLANNLTLGYGDSVVIDSLNISIPKGKVTVLIGGNGCGKSTLLRSMARLLKPKSGEVVLDSEDISKMRTKEVAKKMAILPQSPTTPEGLSVYQLVKQGRYPYQGFAKRWSEDDEYAVNKALEDTNLMELKERTVDSLSGGQRQRAWIAMTLAQNTDTLLLDEPTTYLDMTHQIEILDLLFDLNQDNGRTVVMVLHDINLACRYADHIIAVKDQTVYAQGKPEEVITCDLMQHVFEMNCDVRQDPLFGTPMCIPHGKGRCLIKQAQAEAQTPQTSIG</sequence>
<evidence type="ECO:0000256" key="5">
    <source>
        <dbReference type="ARBA" id="ARBA00022741"/>
    </source>
</evidence>
<dbReference type="InterPro" id="IPR027417">
    <property type="entry name" value="P-loop_NTPase"/>
</dbReference>
<dbReference type="InterPro" id="IPR003593">
    <property type="entry name" value="AAA+_ATPase"/>
</dbReference>
<dbReference type="PANTHER" id="PTHR42771">
    <property type="entry name" value="IRON(3+)-HYDROXAMATE IMPORT ATP-BINDING PROTEIN FHUC"/>
    <property type="match status" value="1"/>
</dbReference>
<evidence type="ECO:0000259" key="10">
    <source>
        <dbReference type="PROSITE" id="PS50893"/>
    </source>
</evidence>
<keyword evidence="12" id="KW-1185">Reference proteome</keyword>
<keyword evidence="2" id="KW-0813">Transport</keyword>
<reference evidence="12" key="1">
    <citation type="submission" date="2016-10" db="EMBL/GenBank/DDBJ databases">
        <authorList>
            <person name="Varghese N."/>
            <person name="Submissions S."/>
        </authorList>
    </citation>
    <scope>NUCLEOTIDE SEQUENCE [LARGE SCALE GENOMIC DNA]</scope>
    <source>
        <strain evidence="12">FP5</strain>
    </source>
</reference>
<keyword evidence="8" id="KW-0406">Ion transport</keyword>
<gene>
    <name evidence="11" type="ORF">SAMN05216353_105100</name>
</gene>
<evidence type="ECO:0000256" key="9">
    <source>
        <dbReference type="ARBA" id="ARBA00023136"/>
    </source>
</evidence>
<keyword evidence="9" id="KW-0472">Membrane</keyword>
<protein>
    <submittedName>
        <fullName evidence="11">Iron complex transport system ATP-binding protein</fullName>
    </submittedName>
</protein>
<evidence type="ECO:0000256" key="7">
    <source>
        <dbReference type="ARBA" id="ARBA00023004"/>
    </source>
</evidence>
<dbReference type="GO" id="GO:0006826">
    <property type="term" value="P:iron ion transport"/>
    <property type="evidence" value="ECO:0007669"/>
    <property type="project" value="UniProtKB-KW"/>
</dbReference>
<keyword evidence="6 11" id="KW-0067">ATP-binding</keyword>
<dbReference type="Gene3D" id="3.40.50.300">
    <property type="entry name" value="P-loop containing nucleotide triphosphate hydrolases"/>
    <property type="match status" value="1"/>
</dbReference>
<keyword evidence="3" id="KW-1003">Cell membrane</keyword>